<keyword evidence="15" id="KW-1185">Reference proteome</keyword>
<evidence type="ECO:0000313" key="15">
    <source>
        <dbReference type="Proteomes" id="UP000812440"/>
    </source>
</evidence>
<evidence type="ECO:0000259" key="12">
    <source>
        <dbReference type="PROSITE" id="PS50262"/>
    </source>
</evidence>
<keyword evidence="11" id="KW-0716">Sensory transduction</keyword>
<organism evidence="13 15">
    <name type="scientific">Hymenochirus boettgeri</name>
    <name type="common">Congo dwarf clawed frog</name>
    <dbReference type="NCBI Taxonomy" id="247094"/>
    <lineage>
        <taxon>Eukaryota</taxon>
        <taxon>Metazoa</taxon>
        <taxon>Chordata</taxon>
        <taxon>Craniata</taxon>
        <taxon>Vertebrata</taxon>
        <taxon>Euteleostomi</taxon>
        <taxon>Amphibia</taxon>
        <taxon>Batrachia</taxon>
        <taxon>Anura</taxon>
        <taxon>Pipoidea</taxon>
        <taxon>Pipidae</taxon>
        <taxon>Pipinae</taxon>
        <taxon>Hymenochirus</taxon>
    </lineage>
</organism>
<evidence type="ECO:0000256" key="10">
    <source>
        <dbReference type="RuleBase" id="RU000688"/>
    </source>
</evidence>
<dbReference type="PRINTS" id="PR00237">
    <property type="entry name" value="GPCRRHODOPSN"/>
</dbReference>
<keyword evidence="3 10" id="KW-0812">Transmembrane</keyword>
<dbReference type="InterPro" id="IPR000725">
    <property type="entry name" value="Olfact_rcpt"/>
</dbReference>
<evidence type="ECO:0000256" key="7">
    <source>
        <dbReference type="ARBA" id="ARBA00023136"/>
    </source>
</evidence>
<feature type="domain" description="G-protein coupled receptors family 1 profile" evidence="12">
    <location>
        <begin position="42"/>
        <end position="292"/>
    </location>
</feature>
<evidence type="ECO:0000256" key="8">
    <source>
        <dbReference type="ARBA" id="ARBA00023170"/>
    </source>
</evidence>
<dbReference type="EMBL" id="JAACNH010000008">
    <property type="protein sequence ID" value="KAG8434332.1"/>
    <property type="molecule type" value="Genomic_DNA"/>
</dbReference>
<dbReference type="GO" id="GO:0004984">
    <property type="term" value="F:olfactory receptor activity"/>
    <property type="evidence" value="ECO:0007669"/>
    <property type="project" value="InterPro"/>
</dbReference>
<name>A0A8T2IQS2_9PIPI</name>
<evidence type="ECO:0000256" key="4">
    <source>
        <dbReference type="ARBA" id="ARBA00022725"/>
    </source>
</evidence>
<evidence type="ECO:0000256" key="5">
    <source>
        <dbReference type="ARBA" id="ARBA00022989"/>
    </source>
</evidence>
<keyword evidence="6 10" id="KW-0297">G-protein coupled receptor</keyword>
<dbReference type="InterPro" id="IPR000276">
    <property type="entry name" value="GPCR_Rhodpsn"/>
</dbReference>
<keyword evidence="2 11" id="KW-1003">Cell membrane</keyword>
<dbReference type="SMART" id="SM01381">
    <property type="entry name" value="7TM_GPCR_Srsx"/>
    <property type="match status" value="1"/>
</dbReference>
<protein>
    <recommendedName>
        <fullName evidence="11">Olfactory receptor</fullName>
    </recommendedName>
</protein>
<feature type="transmembrane region" description="Helical" evidence="11">
    <location>
        <begin position="238"/>
        <end position="260"/>
    </location>
</feature>
<reference evidence="13" key="1">
    <citation type="thesis" date="2020" institute="ProQuest LLC" country="789 East Eisenhower Parkway, Ann Arbor, MI, USA">
        <title>Comparative Genomics and Chromosome Evolution.</title>
        <authorList>
            <person name="Mudd A.B."/>
        </authorList>
    </citation>
    <scope>NUCLEOTIDE SEQUENCE</scope>
    <source>
        <strain evidence="13">Female2</strain>
        <tissue evidence="13">Blood</tissue>
    </source>
</reference>
<evidence type="ECO:0000256" key="3">
    <source>
        <dbReference type="ARBA" id="ARBA00022692"/>
    </source>
</evidence>
<evidence type="ECO:0000313" key="14">
    <source>
        <dbReference type="EMBL" id="KAG8444403.1"/>
    </source>
</evidence>
<keyword evidence="8 10" id="KW-0675">Receptor</keyword>
<keyword evidence="5 11" id="KW-1133">Transmembrane helix</keyword>
<comment type="subcellular location">
    <subcellularLocation>
        <location evidence="1 11">Cell membrane</location>
        <topology evidence="1 11">Multi-pass membrane protein</topology>
    </subcellularLocation>
</comment>
<keyword evidence="9 10" id="KW-0807">Transducer</keyword>
<feature type="transmembrane region" description="Helical" evidence="11">
    <location>
        <begin position="196"/>
        <end position="217"/>
    </location>
</feature>
<dbReference type="InterPro" id="IPR017452">
    <property type="entry name" value="GPCR_Rhodpsn_7TM"/>
</dbReference>
<evidence type="ECO:0000256" key="6">
    <source>
        <dbReference type="ARBA" id="ARBA00023040"/>
    </source>
</evidence>
<proteinExistence type="inferred from homology"/>
<evidence type="ECO:0000313" key="13">
    <source>
        <dbReference type="EMBL" id="KAG8434332.1"/>
    </source>
</evidence>
<dbReference type="PROSITE" id="PS00237">
    <property type="entry name" value="G_PROTEIN_RECEP_F1_1"/>
    <property type="match status" value="1"/>
</dbReference>
<dbReference type="FunFam" id="1.20.1070.10:FF:000015">
    <property type="entry name" value="Olfactory receptor"/>
    <property type="match status" value="1"/>
</dbReference>
<feature type="transmembrane region" description="Helical" evidence="11">
    <location>
        <begin position="141"/>
        <end position="163"/>
    </location>
</feature>
<feature type="transmembrane region" description="Helical" evidence="11">
    <location>
        <begin position="275"/>
        <end position="294"/>
    </location>
</feature>
<evidence type="ECO:0000256" key="1">
    <source>
        <dbReference type="ARBA" id="ARBA00004651"/>
    </source>
</evidence>
<evidence type="ECO:0000256" key="2">
    <source>
        <dbReference type="ARBA" id="ARBA00022475"/>
    </source>
</evidence>
<feature type="transmembrane region" description="Helical" evidence="11">
    <location>
        <begin position="60"/>
        <end position="79"/>
    </location>
</feature>
<dbReference type="PANTHER" id="PTHR26452">
    <property type="entry name" value="OLFACTORY RECEPTOR"/>
    <property type="match status" value="1"/>
</dbReference>
<dbReference type="GO" id="GO:0005886">
    <property type="term" value="C:plasma membrane"/>
    <property type="evidence" value="ECO:0007669"/>
    <property type="project" value="UniProtKB-SubCell"/>
</dbReference>
<gene>
    <name evidence="14" type="ORF">GDO86_009550</name>
    <name evidence="13" type="ORF">GDO86_012637</name>
</gene>
<dbReference type="OrthoDB" id="9898717at2759"/>
<keyword evidence="4 11" id="KW-0552">Olfaction</keyword>
<feature type="transmembrane region" description="Helical" evidence="11">
    <location>
        <begin position="99"/>
        <end position="121"/>
    </location>
</feature>
<comment type="caution">
    <text evidence="13">The sequence shown here is derived from an EMBL/GenBank/DDBJ whole genome shotgun (WGS) entry which is preliminary data.</text>
</comment>
<dbReference type="Proteomes" id="UP000812440">
    <property type="component" value="Chromosome 7"/>
</dbReference>
<dbReference type="PRINTS" id="PR00245">
    <property type="entry name" value="OLFACTORYR"/>
</dbReference>
<feature type="transmembrane region" description="Helical" evidence="11">
    <location>
        <begin position="26"/>
        <end position="53"/>
    </location>
</feature>
<dbReference type="SUPFAM" id="SSF81321">
    <property type="entry name" value="Family A G protein-coupled receptor-like"/>
    <property type="match status" value="1"/>
</dbReference>
<accession>A0A8T2IQS2</accession>
<sequence>MTETGNYTLHREFLLLAFSRYENLQLVIFISVLWMYLFTLCANLVIIVLVCLVPQLHTPMYFFLCNLSVQDILCVTAILPKLLDLTITRDNRISYTGCIIQMSLLLFCITVEFLLLTTMAYDRYVAICVPMHYSQIMKRNVCVSLAAVSWYSGVSTSVMYYWLVSCLKFCNDHQINNFFCEIKAILDISCSNVNHIKVIIIVLGVFFGLITFFLILISYVNIISSVLKINSSSGKLKVFSSCCSHITVVVIFFGTLFGLYLKPDSELNSQEKNKLLSLLYVVVTPLLNPLVYSLRNKEISNAIKKIIISRILS</sequence>
<dbReference type="Gene3D" id="1.20.1070.10">
    <property type="entry name" value="Rhodopsin 7-helix transmembrane proteins"/>
    <property type="match status" value="1"/>
</dbReference>
<dbReference type="Pfam" id="PF13853">
    <property type="entry name" value="7tm_4"/>
    <property type="match status" value="1"/>
</dbReference>
<comment type="similarity">
    <text evidence="10">Belongs to the G-protein coupled receptor 1 family.</text>
</comment>
<keyword evidence="7 11" id="KW-0472">Membrane</keyword>
<dbReference type="Proteomes" id="UP000812440">
    <property type="component" value="Chromosome 5"/>
</dbReference>
<dbReference type="CDD" id="cd13954">
    <property type="entry name" value="7tmA_OR"/>
    <property type="match status" value="1"/>
</dbReference>
<evidence type="ECO:0000256" key="11">
    <source>
        <dbReference type="RuleBase" id="RU363047"/>
    </source>
</evidence>
<evidence type="ECO:0000256" key="9">
    <source>
        <dbReference type="ARBA" id="ARBA00023224"/>
    </source>
</evidence>
<dbReference type="GO" id="GO:0004930">
    <property type="term" value="F:G protein-coupled receptor activity"/>
    <property type="evidence" value="ECO:0007669"/>
    <property type="project" value="UniProtKB-KW"/>
</dbReference>
<dbReference type="PROSITE" id="PS50262">
    <property type="entry name" value="G_PROTEIN_RECEP_F1_2"/>
    <property type="match status" value="1"/>
</dbReference>
<dbReference type="AlphaFoldDB" id="A0A8T2IQS2"/>
<dbReference type="InterPro" id="IPR050516">
    <property type="entry name" value="Olfactory_GPCR"/>
</dbReference>
<dbReference type="EMBL" id="JAACNH010000004">
    <property type="protein sequence ID" value="KAG8444403.1"/>
    <property type="molecule type" value="Genomic_DNA"/>
</dbReference>